<dbReference type="OrthoDB" id="8111740at2"/>
<reference evidence="3" key="1">
    <citation type="submission" date="2018-10" db="EMBL/GenBank/DDBJ databases">
        <authorList>
            <person name="Peiro R."/>
            <person name="Begona"/>
            <person name="Cbmso G."/>
            <person name="Lopez M."/>
            <person name="Gonzalez S."/>
            <person name="Sacristan E."/>
            <person name="Castillo E."/>
        </authorList>
    </citation>
    <scope>NUCLEOTIDE SEQUENCE [LARGE SCALE GENOMIC DNA]</scope>
</reference>
<organism evidence="2 3">
    <name type="scientific">Rhodoplanes serenus</name>
    <dbReference type="NCBI Taxonomy" id="200615"/>
    <lineage>
        <taxon>Bacteria</taxon>
        <taxon>Pseudomonadati</taxon>
        <taxon>Pseudomonadota</taxon>
        <taxon>Alphaproteobacteria</taxon>
        <taxon>Hyphomicrobiales</taxon>
        <taxon>Nitrobacteraceae</taxon>
        <taxon>Rhodoplanes</taxon>
    </lineage>
</organism>
<dbReference type="AlphaFoldDB" id="A0A3S4BES9"/>
<evidence type="ECO:0000256" key="1">
    <source>
        <dbReference type="SAM" id="MobiDB-lite"/>
    </source>
</evidence>
<dbReference type="Proteomes" id="UP000289200">
    <property type="component" value="Unassembled WGS sequence"/>
</dbReference>
<proteinExistence type="predicted"/>
<evidence type="ECO:0000313" key="2">
    <source>
        <dbReference type="EMBL" id="VCU08133.1"/>
    </source>
</evidence>
<comment type="caution">
    <text evidence="2">The sequence shown here is derived from an EMBL/GenBank/DDBJ whole genome shotgun (WGS) entry which is preliminary data.</text>
</comment>
<gene>
    <name evidence="2" type="ORF">RHODGE_RHODGE_01267</name>
</gene>
<feature type="region of interest" description="Disordered" evidence="1">
    <location>
        <begin position="1"/>
        <end position="20"/>
    </location>
</feature>
<accession>A0A3S4BES9</accession>
<sequence length="386" mass="43600">MPCARPRFAASRRDRPTATPSTPRLLRLALVLLLAAGPVGAAARAETALPALPRIHTNQSYVEELSRPTRLPVDDSLAVFAAVFGQLPDRVTVYPTENYYYFTFLHDGAPWNGNIRLDASDRDRGKLHFAYSEDLADWRDETDVAHAVLDQSHGVTVEKVERFLYRVTFADKSVLFALNDLSGVKPPADFLGPDEKFVGPIFDESGLRFFLVFNSRLKLFHYLLDETARVPEQFVPMKTGRIVVGKRTGYGFYVDGQRARKILVGVAFANSRVNNYFDGPFDQLPDNFIEDDSFRDMILAVAPELKGKIDRYGGWGDGAQRYMIAPYYYYQHSGELAAFDRCVADKRVPEVNRPACFVIDEESQQSFSPVPRAIKDLRRKTARGKR</sequence>
<dbReference type="RefSeq" id="WP_129608243.1">
    <property type="nucleotide sequence ID" value="NZ_UWOC01000110.1"/>
</dbReference>
<dbReference type="EMBL" id="UWOC01000110">
    <property type="protein sequence ID" value="VCU08133.1"/>
    <property type="molecule type" value="Genomic_DNA"/>
</dbReference>
<keyword evidence="3" id="KW-1185">Reference proteome</keyword>
<name>A0A3S4BES9_9BRAD</name>
<protein>
    <submittedName>
        <fullName evidence="2">Uncharacterized protein</fullName>
    </submittedName>
</protein>
<evidence type="ECO:0000313" key="3">
    <source>
        <dbReference type="Proteomes" id="UP000289200"/>
    </source>
</evidence>